<evidence type="ECO:0000256" key="1">
    <source>
        <dbReference type="PROSITE-ProRule" id="PRU00339"/>
    </source>
</evidence>
<feature type="repeat" description="TPR" evidence="1">
    <location>
        <begin position="1036"/>
        <end position="1069"/>
    </location>
</feature>
<dbReference type="SMART" id="SM00671">
    <property type="entry name" value="SEL1"/>
    <property type="match status" value="5"/>
</dbReference>
<protein>
    <submittedName>
        <fullName evidence="5">Tetratricopeptide repeat protein</fullName>
    </submittedName>
</protein>
<dbReference type="RefSeq" id="WP_283753525.1">
    <property type="nucleotide sequence ID" value="NZ_JAQOSP010000066.1"/>
</dbReference>
<keyword evidence="1" id="KW-0802">TPR repeat</keyword>
<keyword evidence="2" id="KW-0175">Coiled coil</keyword>
<organism evidence="5 6">
    <name type="scientific">Roseofilum acuticapitatum BLCC-M154</name>
    <dbReference type="NCBI Taxonomy" id="3022444"/>
    <lineage>
        <taxon>Bacteria</taxon>
        <taxon>Bacillati</taxon>
        <taxon>Cyanobacteriota</taxon>
        <taxon>Cyanophyceae</taxon>
        <taxon>Desertifilales</taxon>
        <taxon>Desertifilaceae</taxon>
        <taxon>Roseofilum</taxon>
        <taxon>Roseofilum acuticapitatum</taxon>
    </lineage>
</organism>
<reference evidence="5 6" key="1">
    <citation type="submission" date="2023-01" db="EMBL/GenBank/DDBJ databases">
        <title>Novel diversity within Roseofilum (Cyanobacteria; Desertifilaceae) from marine benthic mats with descriptions of four novel species.</title>
        <authorList>
            <person name="Wang Y."/>
            <person name="Berthold D.E."/>
            <person name="Hu J."/>
            <person name="Lefler F.W."/>
            <person name="Laughinghouse H.D. IV."/>
        </authorList>
    </citation>
    <scope>NUCLEOTIDE SEQUENCE [LARGE SCALE GENOMIC DNA]</scope>
    <source>
        <strain evidence="5 6">BLCC-M154</strain>
    </source>
</reference>
<dbReference type="SUPFAM" id="SSF52540">
    <property type="entry name" value="P-loop containing nucleoside triphosphate hydrolases"/>
    <property type="match status" value="1"/>
</dbReference>
<feature type="domain" description="NB-ARC" evidence="4">
    <location>
        <begin position="360"/>
        <end position="490"/>
    </location>
</feature>
<keyword evidence="3" id="KW-0472">Membrane</keyword>
<evidence type="ECO:0000313" key="6">
    <source>
        <dbReference type="Proteomes" id="UP001235303"/>
    </source>
</evidence>
<keyword evidence="6" id="KW-1185">Reference proteome</keyword>
<dbReference type="InterPro" id="IPR002182">
    <property type="entry name" value="NB-ARC"/>
</dbReference>
<keyword evidence="3" id="KW-1133">Transmembrane helix</keyword>
<dbReference type="Gene3D" id="1.25.40.10">
    <property type="entry name" value="Tetratricopeptide repeat domain"/>
    <property type="match status" value="4"/>
</dbReference>
<dbReference type="InterPro" id="IPR006597">
    <property type="entry name" value="Sel1-like"/>
</dbReference>
<evidence type="ECO:0000256" key="2">
    <source>
        <dbReference type="SAM" id="Coils"/>
    </source>
</evidence>
<feature type="repeat" description="TPR" evidence="1">
    <location>
        <begin position="848"/>
        <end position="881"/>
    </location>
</feature>
<dbReference type="Gene3D" id="3.40.50.300">
    <property type="entry name" value="P-loop containing nucleotide triphosphate hydrolases"/>
    <property type="match status" value="1"/>
</dbReference>
<feature type="transmembrane region" description="Helical" evidence="3">
    <location>
        <begin position="1331"/>
        <end position="1359"/>
    </location>
</feature>
<keyword evidence="3" id="KW-0812">Transmembrane</keyword>
<dbReference type="Pfam" id="PF00931">
    <property type="entry name" value="NB-ARC"/>
    <property type="match status" value="1"/>
</dbReference>
<dbReference type="Proteomes" id="UP001235303">
    <property type="component" value="Unassembled WGS sequence"/>
</dbReference>
<dbReference type="InterPro" id="IPR019734">
    <property type="entry name" value="TPR_rpt"/>
</dbReference>
<accession>A0ABT7AS95</accession>
<dbReference type="PROSITE" id="PS50293">
    <property type="entry name" value="TPR_REGION"/>
    <property type="match status" value="7"/>
</dbReference>
<feature type="repeat" description="TPR" evidence="1">
    <location>
        <begin position="1241"/>
        <end position="1274"/>
    </location>
</feature>
<feature type="repeat" description="TPR" evidence="1">
    <location>
        <begin position="808"/>
        <end position="841"/>
    </location>
</feature>
<dbReference type="SMART" id="SM00028">
    <property type="entry name" value="TPR"/>
    <property type="match status" value="13"/>
</dbReference>
<feature type="repeat" description="TPR" evidence="1">
    <location>
        <begin position="768"/>
        <end position="801"/>
    </location>
</feature>
<dbReference type="PRINTS" id="PR00364">
    <property type="entry name" value="DISEASERSIST"/>
</dbReference>
<evidence type="ECO:0000259" key="4">
    <source>
        <dbReference type="Pfam" id="PF00931"/>
    </source>
</evidence>
<feature type="coiled-coil region" evidence="2">
    <location>
        <begin position="232"/>
        <end position="259"/>
    </location>
</feature>
<feature type="repeat" description="TPR" evidence="1">
    <location>
        <begin position="968"/>
        <end position="1001"/>
    </location>
</feature>
<gene>
    <name evidence="5" type="ORF">PMG71_10055</name>
</gene>
<dbReference type="InterPro" id="IPR027417">
    <property type="entry name" value="P-loop_NTPase"/>
</dbReference>
<evidence type="ECO:0000256" key="3">
    <source>
        <dbReference type="SAM" id="Phobius"/>
    </source>
</evidence>
<sequence length="1369" mass="153290">MDVLTQRHTRLLGCTALLLGGNLCQGALAPLGLSVAAVVGGMIANDAIPQYMENLTVRLRDSEGQLDNHDLAKAVGLAIGLLIQARVEAGTYKSSKQELVSLAKCALKHWKTVAQELKAMENEKFDPIQGDRVLGWFSQGLGSEPVQVLTEADWLELLEELRVYAHVQLGENVLKQLAIDLRDKFAFALREVLKADCSEGGKAFGGLVISLLGAIHAGLQEVQVPQESREDVNQALAKLGELQQELARSEAENQARFRELSAQLGVGIEVILGEIDRTQEILDRLRGWLGGQFEQVLAGQQEILAGQNRLGITLTQEIQESEGRIIGYFQQKEERQKRTGVATVGDTVPTVTDWQGRVEELETLNGWLDDENRKLGVIVGIGGVGKSTLVARVYWEREDFEVKYWTDLGASPPFGRFARQVLEKLVQLPLDEIEKIPDAELGEALVQQLQRRRFLLVLDNFESVVKDEKYGQFLQRWLGCCRHTEILMTTQVMPQFSRIVPNRLSLSGLLRAEGGKLLKALGVGGEAQEREDYSEKVAGHPLTLRLVAGMLEQEIGEGATLAHLDELNLADVRQLMADSRIQGEHRQEIVQLVVVLERSFSRLPSVWQGRLLRLTVLRQGFDAALVSAMVAEEVSDKELRQLAERGFLVKGEGRYEFQPFILEYLQYRAGDVREAHKRAVEVYRSRCQMPEDWKTATVEDVQDYLELFYHLCQLGEYEQAFDVLHNEGKYEQSVSQFLDFQGYNSLYIIELYQQLVEHLPNQQDSRYPDSLNSLGVAYYSQGDYEQAISYYQKALEIRQEIGDRSGIAKSFNNLGLAYCSQGDYGKAISNYQKAIEIFQQIGDCSVTSTTLMNLGNAYYAQGDYGQAMSCYQQALEIRREIGDCSGIANSLIGLGNAYNSQGEYERVISYSQQALEIFQEIGDRSGIAQSLGNLGLAYQSQGDYGQAISYSQKCLEILQEIGDHVGIAESLHDLGATYQSQGDYGQAISYSQQSLKIKPQIVDLSSLLSSTIGLSKAYGQKSLEIYEERGNRSGLADSLMVLGLAYQSQKDYEQAISYYQKALELFQQIRNRSSIADSFLGLGLTYNSQGDYGQAISYYQKALEIYQQIGKHSGSADCLGNLGNVYSSQGDYGQAISYYQQSLKIFQQIGDRYWIATSLRDLGLAYIISQGDCQQAISYFQQSLEIFQEIGEYSDPALSLTLIGLGLAYISQGDCQQGISNLQKGLKIFQEIGNYSGVILAFSFYALGLAYHSQGDYARAIDSHEQSLKMFQEIGDKPGEIRSLQNLSIVHSQLGQYQQMSYYNQQLLELQGMDAFPQWLKSFIRFAQKGWFNFALCFIAGVVAFPFALLWIIAVLLYWRIRRTMNNEQ</sequence>
<dbReference type="PROSITE" id="PS50005">
    <property type="entry name" value="TPR"/>
    <property type="match status" value="10"/>
</dbReference>
<comment type="caution">
    <text evidence="5">The sequence shown here is derived from an EMBL/GenBank/DDBJ whole genome shotgun (WGS) entry which is preliminary data.</text>
</comment>
<dbReference type="Pfam" id="PF13424">
    <property type="entry name" value="TPR_12"/>
    <property type="match status" value="6"/>
</dbReference>
<name>A0ABT7AS95_9CYAN</name>
<dbReference type="PANTHER" id="PTHR10098:SF108">
    <property type="entry name" value="TETRATRICOPEPTIDE REPEAT PROTEIN 28"/>
    <property type="match status" value="1"/>
</dbReference>
<evidence type="ECO:0000313" key="5">
    <source>
        <dbReference type="EMBL" id="MDJ1169769.1"/>
    </source>
</evidence>
<dbReference type="InterPro" id="IPR011990">
    <property type="entry name" value="TPR-like_helical_dom_sf"/>
</dbReference>
<feature type="repeat" description="TPR" evidence="1">
    <location>
        <begin position="928"/>
        <end position="961"/>
    </location>
</feature>
<dbReference type="PANTHER" id="PTHR10098">
    <property type="entry name" value="RAPSYN-RELATED"/>
    <property type="match status" value="1"/>
</dbReference>
<dbReference type="EMBL" id="JAQOSP010000066">
    <property type="protein sequence ID" value="MDJ1169769.1"/>
    <property type="molecule type" value="Genomic_DNA"/>
</dbReference>
<feature type="repeat" description="TPR" evidence="1">
    <location>
        <begin position="888"/>
        <end position="921"/>
    </location>
</feature>
<proteinExistence type="predicted"/>
<feature type="repeat" description="TPR" evidence="1">
    <location>
        <begin position="1116"/>
        <end position="1149"/>
    </location>
</feature>
<feature type="repeat" description="TPR" evidence="1">
    <location>
        <begin position="1076"/>
        <end position="1109"/>
    </location>
</feature>
<dbReference type="SUPFAM" id="SSF48452">
    <property type="entry name" value="TPR-like"/>
    <property type="match status" value="4"/>
</dbReference>